<dbReference type="PANTHER" id="PTHR21349:SF7">
    <property type="entry name" value="LARGE RIBOSOMAL SUBUNIT PROTEIN BL21C"/>
    <property type="match status" value="1"/>
</dbReference>
<keyword evidence="6 9" id="KW-0689">Ribosomal protein</keyword>
<evidence type="ECO:0000256" key="8">
    <source>
        <dbReference type="ARBA" id="ARBA00035397"/>
    </source>
</evidence>
<organism evidence="9">
    <name type="scientific">Anotrichium furcellatum</name>
    <dbReference type="NCBI Taxonomy" id="41999"/>
    <lineage>
        <taxon>Eukaryota</taxon>
        <taxon>Rhodophyta</taxon>
        <taxon>Florideophyceae</taxon>
        <taxon>Rhodymeniophycidae</taxon>
        <taxon>Ceramiales</taxon>
        <taxon>Ceramiaceae</taxon>
        <taxon>Anotrichium</taxon>
    </lineage>
</organism>
<evidence type="ECO:0000256" key="6">
    <source>
        <dbReference type="ARBA" id="ARBA00022980"/>
    </source>
</evidence>
<proteinExistence type="inferred from homology"/>
<dbReference type="GO" id="GO:0019843">
    <property type="term" value="F:rRNA binding"/>
    <property type="evidence" value="ECO:0007669"/>
    <property type="project" value="UniProtKB-KW"/>
</dbReference>
<dbReference type="AlphaFoldDB" id="A0A4D6WM48"/>
<evidence type="ECO:0000256" key="1">
    <source>
        <dbReference type="ARBA" id="ARBA00004474"/>
    </source>
</evidence>
<reference evidence="9" key="2">
    <citation type="submission" date="2019-04" db="EMBL/GenBank/DDBJ databases">
        <authorList>
            <person name="Pasella M."/>
        </authorList>
    </citation>
    <scope>NUCLEOTIDE SEQUENCE</scope>
    <source>
        <strain evidence="9">PD2933</strain>
    </source>
</reference>
<reference evidence="9" key="1">
    <citation type="journal article" date="2019" name="Mol. Phylogenet. Evol.">
        <title>Morphological evolution and classification of the red algal order Ceramiales inferred using plastid phylogenomics.</title>
        <authorList>
            <person name="Diaz-Tapia P."/>
            <person name="Pasella M.M."/>
            <person name="Verbruggen H."/>
            <person name="Maggs C.A."/>
        </authorList>
    </citation>
    <scope>NUCLEOTIDE SEQUENCE</scope>
    <source>
        <strain evidence="9">PD2933</strain>
    </source>
</reference>
<evidence type="ECO:0000313" key="9">
    <source>
        <dbReference type="EMBL" id="QCI04292.1"/>
    </source>
</evidence>
<evidence type="ECO:0000256" key="4">
    <source>
        <dbReference type="ARBA" id="ARBA00022730"/>
    </source>
</evidence>
<keyword evidence="3 9" id="KW-0934">Plastid</keyword>
<dbReference type="GO" id="GO:0009536">
    <property type="term" value="C:plastid"/>
    <property type="evidence" value="ECO:0007669"/>
    <property type="project" value="UniProtKB-SubCell"/>
</dbReference>
<protein>
    <recommendedName>
        <fullName evidence="8">50S ribosomal protein L21, chloroplastic</fullName>
    </recommendedName>
</protein>
<dbReference type="Pfam" id="PF00829">
    <property type="entry name" value="Ribosomal_L21p"/>
    <property type="match status" value="1"/>
</dbReference>
<evidence type="ECO:0000256" key="2">
    <source>
        <dbReference type="ARBA" id="ARBA00008563"/>
    </source>
</evidence>
<dbReference type="InterPro" id="IPR036164">
    <property type="entry name" value="bL21-like_sf"/>
</dbReference>
<dbReference type="HAMAP" id="MF_01363">
    <property type="entry name" value="Ribosomal_bL21"/>
    <property type="match status" value="1"/>
</dbReference>
<dbReference type="GO" id="GO:0003735">
    <property type="term" value="F:structural constituent of ribosome"/>
    <property type="evidence" value="ECO:0007669"/>
    <property type="project" value="InterPro"/>
</dbReference>
<dbReference type="GO" id="GO:0006412">
    <property type="term" value="P:translation"/>
    <property type="evidence" value="ECO:0007669"/>
    <property type="project" value="InterPro"/>
</dbReference>
<keyword evidence="7" id="KW-0687">Ribonucleoprotein</keyword>
<dbReference type="NCBIfam" id="TIGR00061">
    <property type="entry name" value="L21"/>
    <property type="match status" value="1"/>
</dbReference>
<sequence length="106" mass="12385">MVYAIVDTGGTQIWLEEGKYYDLNYIPSHPGDILNFHRVLFIRTNEKIQIGYPCLEKAKVIVQVLKHLKGRKITVFKMKPKKNSKIKNGYRNKITRVLVQNINIIE</sequence>
<dbReference type="SUPFAM" id="SSF141091">
    <property type="entry name" value="L21p-like"/>
    <property type="match status" value="1"/>
</dbReference>
<keyword evidence="5" id="KW-0694">RNA-binding</keyword>
<dbReference type="InterPro" id="IPR001787">
    <property type="entry name" value="Ribosomal_bL21"/>
</dbReference>
<dbReference type="PANTHER" id="PTHR21349">
    <property type="entry name" value="50S RIBOSOMAL PROTEIN L21"/>
    <property type="match status" value="1"/>
</dbReference>
<evidence type="ECO:0000256" key="7">
    <source>
        <dbReference type="ARBA" id="ARBA00023274"/>
    </source>
</evidence>
<geneLocation type="plastid" evidence="9"/>
<gene>
    <name evidence="9" type="primary">rpl21</name>
</gene>
<dbReference type="InterPro" id="IPR028909">
    <property type="entry name" value="bL21-like"/>
</dbReference>
<evidence type="ECO:0000256" key="5">
    <source>
        <dbReference type="ARBA" id="ARBA00022884"/>
    </source>
</evidence>
<comment type="subcellular location">
    <subcellularLocation>
        <location evidence="1">Plastid</location>
    </subcellularLocation>
</comment>
<dbReference type="EMBL" id="MK814609">
    <property type="protein sequence ID" value="QCI04292.1"/>
    <property type="molecule type" value="Genomic_DNA"/>
</dbReference>
<keyword evidence="4" id="KW-0699">rRNA-binding</keyword>
<dbReference type="GO" id="GO:0005762">
    <property type="term" value="C:mitochondrial large ribosomal subunit"/>
    <property type="evidence" value="ECO:0007669"/>
    <property type="project" value="TreeGrafter"/>
</dbReference>
<accession>A0A4D6WM48</accession>
<name>A0A4D6WM48_9FLOR</name>
<evidence type="ECO:0000256" key="3">
    <source>
        <dbReference type="ARBA" id="ARBA00022640"/>
    </source>
</evidence>
<comment type="similarity">
    <text evidence="2">Belongs to the bacterial ribosomal protein bL21 family.</text>
</comment>